<dbReference type="RefSeq" id="YP_001029400.1">
    <property type="nucleotide sequence ID" value="NC_008906.1"/>
</dbReference>
<reference evidence="1 2" key="1">
    <citation type="journal article" date="2007" name="J. Virol.">
        <title>Genomic and morphological features of a banchine polydnavirus: comparison with bracoviruses and ichnoviruses.</title>
        <authorList>
            <person name="Lapointe R."/>
            <person name="Tanaka K."/>
            <person name="Barney W.E."/>
            <person name="Whitfield J.B."/>
            <person name="Banks J.C."/>
            <person name="Beliveau C."/>
            <person name="Stoltz D."/>
            <person name="Webb B.A."/>
            <person name="Cusson M."/>
        </authorList>
    </citation>
    <scope>NUCLEOTIDE SEQUENCE [LARGE SCALE GENOMIC DNA]</scope>
</reference>
<evidence type="ECO:0000313" key="1">
    <source>
        <dbReference type="EMBL" id="BAF45534.1"/>
    </source>
</evidence>
<accession>A2PZW2</accession>
<name>A2PZW2_9VIRU</name>
<evidence type="ECO:0000313" key="2">
    <source>
        <dbReference type="Proteomes" id="UP000203987"/>
    </source>
</evidence>
<protein>
    <submittedName>
        <fullName evidence="1">GfV-C2-ORF3</fullName>
    </submittedName>
</protein>
<organism evidence="1 2">
    <name type="scientific">Ichnoviriform fumiferanae</name>
    <dbReference type="NCBI Taxonomy" id="419435"/>
    <lineage>
        <taxon>Viruses</taxon>
        <taxon>Viruses incertae sedis</taxon>
        <taxon>Polydnaviriformidae</taxon>
        <taxon>Ichnoviriform</taxon>
    </lineage>
</organism>
<dbReference type="EMBL" id="AB289979">
    <property type="protein sequence ID" value="BAF45534.1"/>
    <property type="molecule type" value="Genomic_DNA"/>
</dbReference>
<dbReference type="KEGG" id="vg:5179589"/>
<proteinExistence type="predicted"/>
<sequence>MYCHYSRYAKVQKTYRLKINFPNGLRYNGEVFHCHLQSRDQDRLVDLTLNQHFLCRVIKPFTSFELCQVRIAIIDLLYQTIDYLQFHGIRTTIHDRICVLGTKKN</sequence>
<dbReference type="Proteomes" id="UP000203987">
    <property type="component" value="Genome"/>
</dbReference>
<dbReference type="GeneID" id="5179589"/>